<accession>A0A0F9WXY4</accession>
<dbReference type="AlphaFoldDB" id="A0A0F9WXY4"/>
<reference evidence="1" key="1">
    <citation type="journal article" date="2015" name="Nature">
        <title>Complex archaea that bridge the gap between prokaryotes and eukaryotes.</title>
        <authorList>
            <person name="Spang A."/>
            <person name="Saw J.H."/>
            <person name="Jorgensen S.L."/>
            <person name="Zaremba-Niedzwiedzka K."/>
            <person name="Martijn J."/>
            <person name="Lind A.E."/>
            <person name="van Eijk R."/>
            <person name="Schleper C."/>
            <person name="Guy L."/>
            <person name="Ettema T.J."/>
        </authorList>
    </citation>
    <scope>NUCLEOTIDE SEQUENCE</scope>
</reference>
<proteinExistence type="predicted"/>
<gene>
    <name evidence="1" type="ORF">LCGC14_0295310</name>
</gene>
<sequence>MISEATLLDIDLFGEDKDDAGVRMRSSRMVTTRKPQTCRFSKPHNIPIGHRARVEEAILDNKWGRFYVCAPCLISWVEEWG</sequence>
<dbReference type="EMBL" id="LAZR01000179">
    <property type="protein sequence ID" value="KKN83878.1"/>
    <property type="molecule type" value="Genomic_DNA"/>
</dbReference>
<evidence type="ECO:0000313" key="1">
    <source>
        <dbReference type="EMBL" id="KKN83878.1"/>
    </source>
</evidence>
<protein>
    <submittedName>
        <fullName evidence="1">Uncharacterized protein</fullName>
    </submittedName>
</protein>
<comment type="caution">
    <text evidence="1">The sequence shown here is derived from an EMBL/GenBank/DDBJ whole genome shotgun (WGS) entry which is preliminary data.</text>
</comment>
<name>A0A0F9WXY4_9ZZZZ</name>
<organism evidence="1">
    <name type="scientific">marine sediment metagenome</name>
    <dbReference type="NCBI Taxonomy" id="412755"/>
    <lineage>
        <taxon>unclassified sequences</taxon>
        <taxon>metagenomes</taxon>
        <taxon>ecological metagenomes</taxon>
    </lineage>
</organism>